<organism evidence="1 2">
    <name type="scientific">Nonlabens spongiae</name>
    <dbReference type="NCBI Taxonomy" id="331648"/>
    <lineage>
        <taxon>Bacteria</taxon>
        <taxon>Pseudomonadati</taxon>
        <taxon>Bacteroidota</taxon>
        <taxon>Flavobacteriia</taxon>
        <taxon>Flavobacteriales</taxon>
        <taxon>Flavobacteriaceae</taxon>
        <taxon>Nonlabens</taxon>
    </lineage>
</organism>
<dbReference type="AlphaFoldDB" id="A0A1W6MNE6"/>
<proteinExistence type="predicted"/>
<sequence length="390" mass="43827">MASNLTFYSNLKVQHTPIHKLIRNSSAFLKVPENWVVVVTDVLDSTKAVNSGNHQKVNLAATGSVVTVMNTLKAELKAFEIPYFFGGDGAIFLIPAERESQVKEALVSFSHHVEKNLQLTLRTGFVLVSDIYKSGYEIKIAKVRINKYLIIPLILGNGLQHAEYLIKHNYNPTKSNEVTSSIIDLEGMECRWDKISPKKDKNKVVCLIVSCEDESLHSQIYADILDMIDLTFGTFNQRQPISTTKLKLNATLAKIREEMVARIGKNKMSYLLKHFLITYFGKFYFKFFAEGRAYLNKVSQLSDTIMIDGSLNTVMEGGASQIEMLTNYLDLLEKEGKIKYGLHATYASVMSCYVQDRGDNHIHFVDGTEGGYTSAAIIYKKKYSDSPAVA</sequence>
<name>A0A1W6MNE6_9FLAO</name>
<evidence type="ECO:0000313" key="2">
    <source>
        <dbReference type="Proteomes" id="UP000193431"/>
    </source>
</evidence>
<keyword evidence="2" id="KW-1185">Reference proteome</keyword>
<evidence type="ECO:0000313" key="1">
    <source>
        <dbReference type="EMBL" id="ARN79118.1"/>
    </source>
</evidence>
<gene>
    <name evidence="1" type="ORF">BST97_14615</name>
</gene>
<dbReference type="Pfam" id="PF11294">
    <property type="entry name" value="DUF3095"/>
    <property type="match status" value="1"/>
</dbReference>
<dbReference type="STRING" id="331648.BST97_14615"/>
<dbReference type="OrthoDB" id="5342145at2"/>
<protein>
    <recommendedName>
        <fullName evidence="3">DUF3095 domain-containing protein</fullName>
    </recommendedName>
</protein>
<reference evidence="1 2" key="1">
    <citation type="submission" date="2016-11" db="EMBL/GenBank/DDBJ databases">
        <title>Trade-off between light-utilization and light-protection in marine flavobacteria.</title>
        <authorList>
            <person name="Kumagai Y."/>
        </authorList>
    </citation>
    <scope>NUCLEOTIDE SEQUENCE [LARGE SCALE GENOMIC DNA]</scope>
    <source>
        <strain evidence="1 2">JCM 13191</strain>
    </source>
</reference>
<dbReference type="RefSeq" id="WP_085767923.1">
    <property type="nucleotide sequence ID" value="NZ_CP019344.1"/>
</dbReference>
<dbReference type="InterPro" id="IPR021445">
    <property type="entry name" value="DUF3095"/>
</dbReference>
<dbReference type="EMBL" id="CP019344">
    <property type="protein sequence ID" value="ARN79118.1"/>
    <property type="molecule type" value="Genomic_DNA"/>
</dbReference>
<accession>A0A1W6MNE6</accession>
<dbReference type="Proteomes" id="UP000193431">
    <property type="component" value="Chromosome"/>
</dbReference>
<evidence type="ECO:0008006" key="3">
    <source>
        <dbReference type="Google" id="ProtNLM"/>
    </source>
</evidence>